<protein>
    <submittedName>
        <fullName evidence="1">Uncharacterized protein</fullName>
    </submittedName>
</protein>
<name>A0A7W8HBX0_9FIRM</name>
<comment type="caution">
    <text evidence="1">The sequence shown here is derived from an EMBL/GenBank/DDBJ whole genome shotgun (WGS) entry which is preliminary data.</text>
</comment>
<sequence length="194" mass="22525">MKKRKRLLWILIITGAAALAAALVFVSWTKGAFLPSWIQWKEKSLDLSGMAGGSGPDAITLDRRQVNVIYNSESVWQSPDNVLVQDFLWCDIDHDEENELILLCWRIGRYGYARPFWVDRDEFAWSQHIYIYDWQNETIHPVWMASDIGMDALSFEFNDTDRLIITETDGRQTAWDWMSWGLSMLREVRAGSEG</sequence>
<reference evidence="1 2" key="1">
    <citation type="submission" date="2020-08" db="EMBL/GenBank/DDBJ databases">
        <title>Genomic Encyclopedia of Type Strains, Phase IV (KMG-IV): sequencing the most valuable type-strain genomes for metagenomic binning, comparative biology and taxonomic classification.</title>
        <authorList>
            <person name="Goeker M."/>
        </authorList>
    </citation>
    <scope>NUCLEOTIDE SEQUENCE [LARGE SCALE GENOMIC DNA]</scope>
    <source>
        <strain evidence="1 2">DSM 106146</strain>
    </source>
</reference>
<keyword evidence="2" id="KW-1185">Reference proteome</keyword>
<gene>
    <name evidence="1" type="ORF">HNP82_002735</name>
</gene>
<accession>A0A7W8HBX0</accession>
<dbReference type="RefSeq" id="WP_183775561.1">
    <property type="nucleotide sequence ID" value="NZ_JACHFW010000012.1"/>
</dbReference>
<dbReference type="AlphaFoldDB" id="A0A7W8HBX0"/>
<evidence type="ECO:0000313" key="1">
    <source>
        <dbReference type="EMBL" id="MBB5265589.1"/>
    </source>
</evidence>
<proteinExistence type="predicted"/>
<evidence type="ECO:0000313" key="2">
    <source>
        <dbReference type="Proteomes" id="UP000543642"/>
    </source>
</evidence>
<dbReference type="Proteomes" id="UP000543642">
    <property type="component" value="Unassembled WGS sequence"/>
</dbReference>
<dbReference type="EMBL" id="JACHFW010000012">
    <property type="protein sequence ID" value="MBB5265589.1"/>
    <property type="molecule type" value="Genomic_DNA"/>
</dbReference>
<organism evidence="1 2">
    <name type="scientific">Catenibacillus scindens</name>
    <dbReference type="NCBI Taxonomy" id="673271"/>
    <lineage>
        <taxon>Bacteria</taxon>
        <taxon>Bacillati</taxon>
        <taxon>Bacillota</taxon>
        <taxon>Clostridia</taxon>
        <taxon>Lachnospirales</taxon>
        <taxon>Lachnospiraceae</taxon>
        <taxon>Catenibacillus</taxon>
    </lineage>
</organism>